<organism evidence="10">
    <name type="scientific">hydrothermal vent metagenome</name>
    <dbReference type="NCBI Taxonomy" id="652676"/>
    <lineage>
        <taxon>unclassified sequences</taxon>
        <taxon>metagenomes</taxon>
        <taxon>ecological metagenomes</taxon>
    </lineage>
</organism>
<dbReference type="Gene3D" id="3.40.50.720">
    <property type="entry name" value="NAD(P)-binding Rossmann-like Domain"/>
    <property type="match status" value="1"/>
</dbReference>
<dbReference type="CDD" id="cd01080">
    <property type="entry name" value="NAD_bind_m-THF_DH_Cyclohyd"/>
    <property type="match status" value="1"/>
</dbReference>
<evidence type="ECO:0000256" key="4">
    <source>
        <dbReference type="ARBA" id="ARBA00022801"/>
    </source>
</evidence>
<dbReference type="GO" id="GO:0004488">
    <property type="term" value="F:methylenetetrahydrofolate dehydrogenase (NADP+) activity"/>
    <property type="evidence" value="ECO:0007669"/>
    <property type="project" value="UniProtKB-EC"/>
</dbReference>
<dbReference type="SUPFAM" id="SSF53223">
    <property type="entry name" value="Aminoacid dehydrogenase-like, N-terminal domain"/>
    <property type="match status" value="1"/>
</dbReference>
<dbReference type="EC" id="1.5.1.5" evidence="10"/>
<keyword evidence="5" id="KW-0521">NADP</keyword>
<evidence type="ECO:0000256" key="3">
    <source>
        <dbReference type="ARBA" id="ARBA00022563"/>
    </source>
</evidence>
<dbReference type="PROSITE" id="PS00767">
    <property type="entry name" value="THF_DHG_CYH_2"/>
    <property type="match status" value="1"/>
</dbReference>
<proteinExistence type="inferred from homology"/>
<dbReference type="AlphaFoldDB" id="A0A3B0T5S8"/>
<comment type="subunit">
    <text evidence="2">Homodimer.</text>
</comment>
<protein>
    <submittedName>
        <fullName evidence="10">Methenyltetrahydrofolate cyclohydrolase / Methylenetetrahydrofolate dehydrogenase (NADP+)</fullName>
        <ecNumber evidence="10">1.5.1.5</ecNumber>
        <ecNumber evidence="10">3.5.4.9</ecNumber>
    </submittedName>
</protein>
<dbReference type="PANTHER" id="PTHR48099">
    <property type="entry name" value="C-1-TETRAHYDROFOLATE SYNTHASE, CYTOPLASMIC-RELATED"/>
    <property type="match status" value="1"/>
</dbReference>
<dbReference type="GO" id="GO:0005829">
    <property type="term" value="C:cytosol"/>
    <property type="evidence" value="ECO:0007669"/>
    <property type="project" value="TreeGrafter"/>
</dbReference>
<dbReference type="SUPFAM" id="SSF51735">
    <property type="entry name" value="NAD(P)-binding Rossmann-fold domains"/>
    <property type="match status" value="1"/>
</dbReference>
<evidence type="ECO:0000259" key="9">
    <source>
        <dbReference type="Pfam" id="PF02882"/>
    </source>
</evidence>
<dbReference type="InterPro" id="IPR000672">
    <property type="entry name" value="THF_DH/CycHdrlase"/>
</dbReference>
<evidence type="ECO:0000256" key="7">
    <source>
        <dbReference type="ARBA" id="ARBA00023268"/>
    </source>
</evidence>
<evidence type="ECO:0000256" key="6">
    <source>
        <dbReference type="ARBA" id="ARBA00023002"/>
    </source>
</evidence>
<dbReference type="PRINTS" id="PR00085">
    <property type="entry name" value="THFDHDRGNASE"/>
</dbReference>
<dbReference type="Pfam" id="PF02882">
    <property type="entry name" value="THF_DHG_CYH_C"/>
    <property type="match status" value="1"/>
</dbReference>
<keyword evidence="6 10" id="KW-0560">Oxidoreductase</keyword>
<dbReference type="PROSITE" id="PS00766">
    <property type="entry name" value="THF_DHG_CYH_1"/>
    <property type="match status" value="1"/>
</dbReference>
<gene>
    <name evidence="10" type="ORF">MNBD_ACTINO02-2669</name>
</gene>
<evidence type="ECO:0000256" key="2">
    <source>
        <dbReference type="ARBA" id="ARBA00011738"/>
    </source>
</evidence>
<dbReference type="FunFam" id="3.40.50.10860:FF:000005">
    <property type="entry name" value="C-1-tetrahydrofolate synthase, cytoplasmic, putative"/>
    <property type="match status" value="1"/>
</dbReference>
<dbReference type="InterPro" id="IPR020630">
    <property type="entry name" value="THF_DH/CycHdrlase_cat_dom"/>
</dbReference>
<evidence type="ECO:0000259" key="8">
    <source>
        <dbReference type="Pfam" id="PF00763"/>
    </source>
</evidence>
<dbReference type="EC" id="3.5.4.9" evidence="10"/>
<feature type="domain" description="Tetrahydrofolate dehydrogenase/cyclohydrolase catalytic" evidence="8">
    <location>
        <begin position="1"/>
        <end position="106"/>
    </location>
</feature>
<dbReference type="InterPro" id="IPR020867">
    <property type="entry name" value="THF_DH/CycHdrlase_CS"/>
</dbReference>
<sequence length="272" mass="28108">MRAEVAEQVAALNGRGKTVGLATVLVGDDPASHVYVRNKHRAAEKAGMISIDVNLPADVSQEEVIAAVHTLNGDDRVDGMIVQLPLPSGLDGNAAVEAVLPAKDADGLHPYNLGLLILDRPGPRPATPSGVLRILEHYGITTSGKRAVVIGRSFLVGRPMAIMLGAKGVDATVVQAHSRTPDLGAVTLEADIIVVAAGRPNLLRREHVKPGAIVIDVGTNRVDDKLVGDVDFEGVSSVAGGITPVPGGVGPMTIASLLVNTVQAAQRTATLD</sequence>
<dbReference type="FunFam" id="3.40.50.720:FF:000189">
    <property type="entry name" value="Bifunctional protein FolD"/>
    <property type="match status" value="1"/>
</dbReference>
<dbReference type="Pfam" id="PF00763">
    <property type="entry name" value="THF_DHG_CYH"/>
    <property type="match status" value="1"/>
</dbReference>
<keyword evidence="4 10" id="KW-0378">Hydrolase</keyword>
<dbReference type="Gene3D" id="3.40.50.10860">
    <property type="entry name" value="Leucine Dehydrogenase, chain A, domain 1"/>
    <property type="match status" value="1"/>
</dbReference>
<accession>A0A3B0T5S8</accession>
<name>A0A3B0T5S8_9ZZZZ</name>
<dbReference type="PANTHER" id="PTHR48099:SF5">
    <property type="entry name" value="C-1-TETRAHYDROFOLATE SYNTHASE, CYTOPLASMIC"/>
    <property type="match status" value="1"/>
</dbReference>
<dbReference type="GO" id="GO:0004477">
    <property type="term" value="F:methenyltetrahydrofolate cyclohydrolase activity"/>
    <property type="evidence" value="ECO:0007669"/>
    <property type="project" value="UniProtKB-EC"/>
</dbReference>
<feature type="domain" description="Tetrahydrofolate dehydrogenase/cyclohydrolase NAD(P)-binding" evidence="9">
    <location>
        <begin position="125"/>
        <end position="268"/>
    </location>
</feature>
<dbReference type="InterPro" id="IPR046346">
    <property type="entry name" value="Aminoacid_DH-like_N_sf"/>
</dbReference>
<keyword evidence="3" id="KW-0554">One-carbon metabolism</keyword>
<dbReference type="EMBL" id="UOEK01000230">
    <property type="protein sequence ID" value="VAW02286.1"/>
    <property type="molecule type" value="Genomic_DNA"/>
</dbReference>
<dbReference type="InterPro" id="IPR036291">
    <property type="entry name" value="NAD(P)-bd_dom_sf"/>
</dbReference>
<dbReference type="GO" id="GO:0035999">
    <property type="term" value="P:tetrahydrofolate interconversion"/>
    <property type="evidence" value="ECO:0007669"/>
    <property type="project" value="TreeGrafter"/>
</dbReference>
<dbReference type="HAMAP" id="MF_01576">
    <property type="entry name" value="THF_DHG_CYH"/>
    <property type="match status" value="1"/>
</dbReference>
<keyword evidence="7" id="KW-0511">Multifunctional enzyme</keyword>
<reference evidence="10" key="1">
    <citation type="submission" date="2018-06" db="EMBL/GenBank/DDBJ databases">
        <authorList>
            <person name="Zhirakovskaya E."/>
        </authorList>
    </citation>
    <scope>NUCLEOTIDE SEQUENCE</scope>
</reference>
<comment type="pathway">
    <text evidence="1">One-carbon metabolism; tetrahydrofolate interconversion.</text>
</comment>
<evidence type="ECO:0000313" key="10">
    <source>
        <dbReference type="EMBL" id="VAW02286.1"/>
    </source>
</evidence>
<evidence type="ECO:0000256" key="5">
    <source>
        <dbReference type="ARBA" id="ARBA00022857"/>
    </source>
</evidence>
<evidence type="ECO:0000256" key="1">
    <source>
        <dbReference type="ARBA" id="ARBA00004777"/>
    </source>
</evidence>
<dbReference type="InterPro" id="IPR020631">
    <property type="entry name" value="THF_DH/CycHdrlase_NAD-bd_dom"/>
</dbReference>